<name>F8N565_9BACT</name>
<evidence type="ECO:0000313" key="1">
    <source>
        <dbReference type="EMBL" id="EGN58230.1"/>
    </source>
</evidence>
<gene>
    <name evidence="1" type="ORF">Premu_0020</name>
</gene>
<protein>
    <submittedName>
        <fullName evidence="1">Uncharacterized protein</fullName>
    </submittedName>
</protein>
<sequence>MKINDERLPFYFKLMTKTEILDVVEDDTLGKSTKHMTDAYYIHDSYKPVADPQLLINQKK</sequence>
<accession>F8N565</accession>
<reference evidence="2" key="1">
    <citation type="journal article" date="2011" name="Stand. Genomic Sci.">
        <title>Non-contiguous finished genome sequence of the opportunistic oral pathogen Prevotella multisaccharivorax type strain (PPPA20).</title>
        <authorList>
            <person name="Pati A."/>
            <person name="Gronow S."/>
            <person name="Lu M."/>
            <person name="Lapidus A."/>
            <person name="Nolan M."/>
            <person name="Lucas S."/>
            <person name="Hammon N."/>
            <person name="Deshpande S."/>
            <person name="Cheng J.F."/>
            <person name="Tapia R."/>
            <person name="Han C."/>
            <person name="Goodwin L."/>
            <person name="Pitluck S."/>
            <person name="Liolios K."/>
            <person name="Pagani I."/>
            <person name="Mavromatis K."/>
            <person name="Mikhailova N."/>
            <person name="Huntemann M."/>
            <person name="Chen A."/>
            <person name="Palaniappan K."/>
            <person name="Land M."/>
            <person name="Hauser L."/>
            <person name="Detter J.C."/>
            <person name="Brambilla E.M."/>
            <person name="Rohde M."/>
            <person name="Goker M."/>
            <person name="Woyke T."/>
            <person name="Bristow J."/>
            <person name="Eisen J.A."/>
            <person name="Markowitz V."/>
            <person name="Hugenholtz P."/>
            <person name="Kyrpides N.C."/>
            <person name="Klenk H.P."/>
            <person name="Ivanova N."/>
        </authorList>
    </citation>
    <scope>NUCLEOTIDE SEQUENCE [LARGE SCALE GENOMIC DNA]</scope>
    <source>
        <strain evidence="2">DSM 17128</strain>
    </source>
</reference>
<dbReference type="AlphaFoldDB" id="F8N565"/>
<evidence type="ECO:0000313" key="2">
    <source>
        <dbReference type="Proteomes" id="UP000002772"/>
    </source>
</evidence>
<organism evidence="1 2">
    <name type="scientific">Hallella multisaccharivorax DSM 17128</name>
    <dbReference type="NCBI Taxonomy" id="688246"/>
    <lineage>
        <taxon>Bacteria</taxon>
        <taxon>Pseudomonadati</taxon>
        <taxon>Bacteroidota</taxon>
        <taxon>Bacteroidia</taxon>
        <taxon>Bacteroidales</taxon>
        <taxon>Prevotellaceae</taxon>
        <taxon>Hallella</taxon>
    </lineage>
</organism>
<proteinExistence type="predicted"/>
<keyword evidence="2" id="KW-1185">Reference proteome</keyword>
<dbReference type="EMBL" id="GL945016">
    <property type="protein sequence ID" value="EGN58230.1"/>
    <property type="molecule type" value="Genomic_DNA"/>
</dbReference>
<dbReference type="Proteomes" id="UP000002772">
    <property type="component" value="Unassembled WGS sequence"/>
</dbReference>
<dbReference type="HOGENOM" id="CLU_2937833_0_0_10"/>
<dbReference type="RefSeq" id="WP_007572116.1">
    <property type="nucleotide sequence ID" value="NZ_BPTS01000003.1"/>
</dbReference>
<dbReference type="STRING" id="688246.Premu_0020"/>